<dbReference type="RefSeq" id="XP_021873711.1">
    <property type="nucleotide sequence ID" value="XM_022014738.1"/>
</dbReference>
<dbReference type="PROSITE" id="PS50850">
    <property type="entry name" value="MFS"/>
    <property type="match status" value="1"/>
</dbReference>
<dbReference type="GO" id="GO:0022857">
    <property type="term" value="F:transmembrane transporter activity"/>
    <property type="evidence" value="ECO:0007669"/>
    <property type="project" value="InterPro"/>
</dbReference>
<dbReference type="EMBL" id="NBSH01000002">
    <property type="protein sequence ID" value="ORX39926.1"/>
    <property type="molecule type" value="Genomic_DNA"/>
</dbReference>
<dbReference type="InParanoid" id="A0A1Y1UR65"/>
<comment type="caution">
    <text evidence="8">The sequence shown here is derived from an EMBL/GenBank/DDBJ whole genome shotgun (WGS) entry which is preliminary data.</text>
</comment>
<protein>
    <submittedName>
        <fullName evidence="8">Major facilitator superfamily domain-containing protein</fullName>
    </submittedName>
</protein>
<proteinExistence type="predicted"/>
<dbReference type="CDD" id="cd17330">
    <property type="entry name" value="MFS_SLC46_TetA_like"/>
    <property type="match status" value="1"/>
</dbReference>
<keyword evidence="5 6" id="KW-0472">Membrane</keyword>
<feature type="transmembrane region" description="Helical" evidence="6">
    <location>
        <begin position="324"/>
        <end position="344"/>
    </location>
</feature>
<dbReference type="InterPro" id="IPR001958">
    <property type="entry name" value="Tet-R_TetA/multi-R_MdtG-like"/>
</dbReference>
<feature type="transmembrane region" description="Helical" evidence="6">
    <location>
        <begin position="49"/>
        <end position="71"/>
    </location>
</feature>
<accession>A0A1Y1UR65</accession>
<gene>
    <name evidence="8" type="ORF">BD324DRAFT_615557</name>
</gene>
<keyword evidence="3 6" id="KW-0812">Transmembrane</keyword>
<evidence type="ECO:0000256" key="6">
    <source>
        <dbReference type="SAM" id="Phobius"/>
    </source>
</evidence>
<reference evidence="8 9" key="1">
    <citation type="submission" date="2017-03" db="EMBL/GenBank/DDBJ databases">
        <title>Widespread Adenine N6-methylation of Active Genes in Fungi.</title>
        <authorList>
            <consortium name="DOE Joint Genome Institute"/>
            <person name="Mondo S.J."/>
            <person name="Dannebaum R.O."/>
            <person name="Kuo R.C."/>
            <person name="Louie K.B."/>
            <person name="Bewick A.J."/>
            <person name="Labutti K."/>
            <person name="Haridas S."/>
            <person name="Kuo A."/>
            <person name="Salamov A."/>
            <person name="Ahrendt S.R."/>
            <person name="Lau R."/>
            <person name="Bowen B.P."/>
            <person name="Lipzen A."/>
            <person name="Sullivan W."/>
            <person name="Andreopoulos W.B."/>
            <person name="Clum A."/>
            <person name="Lindquist E."/>
            <person name="Daum C."/>
            <person name="Northen T.R."/>
            <person name="Ramamoorthy G."/>
            <person name="Schmitz R.J."/>
            <person name="Gryganskyi A."/>
            <person name="Culley D."/>
            <person name="Magnuson J."/>
            <person name="James T.Y."/>
            <person name="O'Malley M.A."/>
            <person name="Stajich J.E."/>
            <person name="Spatafora J.W."/>
            <person name="Visel A."/>
            <person name="Grigoriev I.V."/>
        </authorList>
    </citation>
    <scope>NUCLEOTIDE SEQUENCE [LARGE SCALE GENOMIC DNA]</scope>
    <source>
        <strain evidence="8 9">NRRL Y-17943</strain>
    </source>
</reference>
<comment type="subcellular location">
    <subcellularLocation>
        <location evidence="1">Membrane</location>
        <topology evidence="1">Multi-pass membrane protein</topology>
    </subcellularLocation>
</comment>
<evidence type="ECO:0000256" key="3">
    <source>
        <dbReference type="ARBA" id="ARBA00022692"/>
    </source>
</evidence>
<feature type="transmembrane region" description="Helical" evidence="6">
    <location>
        <begin position="288"/>
        <end position="312"/>
    </location>
</feature>
<dbReference type="Gene3D" id="1.20.1250.20">
    <property type="entry name" value="MFS general substrate transporter like domains"/>
    <property type="match status" value="1"/>
</dbReference>
<feature type="transmembrane region" description="Helical" evidence="6">
    <location>
        <begin position="12"/>
        <end position="33"/>
    </location>
</feature>
<name>A0A1Y1UR65_9TREE</name>
<dbReference type="GO" id="GO:0016020">
    <property type="term" value="C:membrane"/>
    <property type="evidence" value="ECO:0007669"/>
    <property type="project" value="UniProtKB-SubCell"/>
</dbReference>
<feature type="transmembrane region" description="Helical" evidence="6">
    <location>
        <begin position="477"/>
        <end position="495"/>
    </location>
</feature>
<evidence type="ECO:0000256" key="1">
    <source>
        <dbReference type="ARBA" id="ARBA00004141"/>
    </source>
</evidence>
<evidence type="ECO:0000259" key="7">
    <source>
        <dbReference type="PROSITE" id="PS50850"/>
    </source>
</evidence>
<feature type="transmembrane region" description="Helical" evidence="6">
    <location>
        <begin position="83"/>
        <end position="102"/>
    </location>
</feature>
<feature type="transmembrane region" description="Helical" evidence="6">
    <location>
        <begin position="439"/>
        <end position="465"/>
    </location>
</feature>
<keyword evidence="2" id="KW-0813">Transport</keyword>
<keyword evidence="4 6" id="KW-1133">Transmembrane helix</keyword>
<feature type="transmembrane region" description="Helical" evidence="6">
    <location>
        <begin position="400"/>
        <end position="427"/>
    </location>
</feature>
<dbReference type="InterPro" id="IPR020846">
    <property type="entry name" value="MFS_dom"/>
</dbReference>
<dbReference type="PANTHER" id="PTHR23504">
    <property type="entry name" value="MAJOR FACILITATOR SUPERFAMILY DOMAIN-CONTAINING PROTEIN 10"/>
    <property type="match status" value="1"/>
</dbReference>
<dbReference type="Proteomes" id="UP000193218">
    <property type="component" value="Unassembled WGS sequence"/>
</dbReference>
<keyword evidence="9" id="KW-1185">Reference proteome</keyword>
<feature type="transmembrane region" description="Helical" evidence="6">
    <location>
        <begin position="356"/>
        <end position="380"/>
    </location>
</feature>
<evidence type="ECO:0000256" key="5">
    <source>
        <dbReference type="ARBA" id="ARBA00023136"/>
    </source>
</evidence>
<organism evidence="8 9">
    <name type="scientific">Kockovaella imperatae</name>
    <dbReference type="NCBI Taxonomy" id="4999"/>
    <lineage>
        <taxon>Eukaryota</taxon>
        <taxon>Fungi</taxon>
        <taxon>Dikarya</taxon>
        <taxon>Basidiomycota</taxon>
        <taxon>Agaricomycotina</taxon>
        <taxon>Tremellomycetes</taxon>
        <taxon>Tremellales</taxon>
        <taxon>Cuniculitremaceae</taxon>
        <taxon>Kockovaella</taxon>
    </lineage>
</organism>
<evidence type="ECO:0000313" key="8">
    <source>
        <dbReference type="EMBL" id="ORX39926.1"/>
    </source>
</evidence>
<dbReference type="InterPro" id="IPR011701">
    <property type="entry name" value="MFS"/>
</dbReference>
<feature type="transmembrane region" description="Helical" evidence="6">
    <location>
        <begin position="182"/>
        <end position="206"/>
    </location>
</feature>
<dbReference type="PRINTS" id="PR01035">
    <property type="entry name" value="TCRTETA"/>
</dbReference>
<dbReference type="Pfam" id="PF07690">
    <property type="entry name" value="MFS_1"/>
    <property type="match status" value="1"/>
</dbReference>
<evidence type="ECO:0000256" key="2">
    <source>
        <dbReference type="ARBA" id="ARBA00022448"/>
    </source>
</evidence>
<evidence type="ECO:0000313" key="9">
    <source>
        <dbReference type="Proteomes" id="UP000193218"/>
    </source>
</evidence>
<dbReference type="PANTHER" id="PTHR23504:SF15">
    <property type="entry name" value="MAJOR FACILITATOR SUPERFAMILY (MFS) PROFILE DOMAIN-CONTAINING PROTEIN"/>
    <property type="match status" value="1"/>
</dbReference>
<dbReference type="GeneID" id="33556546"/>
<sequence length="512" mass="55811">MARFSHQLKIQVAILILTRLAEPITYTVIFPFINQMCLELGVTDNSDKVGFYSGLVESTFAFVQFFTVYHWAKLSDRIGRKPVILLGLTGVAISGTLFGLSTRFWMMIAARAISGALNGNVAVIKASLGDITDESNSTEAFALYGLTWTVGSMIGNSIGGTLSHPFERFPSVFGGFPIFKHFPYLFPCLVCTFMTLLGLLFGTFCYRETLPGPTGSMFSMRVFSPTHKRHSSSSTSVSDTETLVGDDTPSTEMLLAKMPQGVDGPGLAVLEPQRWGFRSLMGYRPVQILSLTMFLNSFVNGAWSAASLLFFFDRNNGLNMSAAAIGSALALNGFWSIACQLLFLTRIRRYFGLATAYKLLTFGWILVWVLLPLLRPILVAVETPVPNEAGSLAYAEERSWTVTICVNLLLSYVTFCGMTSSLLMVLINFSAPDRTALGAVNGIATAVGCMSRVIGPSLISALFAISVDRGILGGRLWWVFMLFASAVNFICCLFVQPDAPSPAIFTKGDDES</sequence>
<evidence type="ECO:0000256" key="4">
    <source>
        <dbReference type="ARBA" id="ARBA00022989"/>
    </source>
</evidence>
<dbReference type="OrthoDB" id="419616at2759"/>
<dbReference type="SUPFAM" id="SSF103473">
    <property type="entry name" value="MFS general substrate transporter"/>
    <property type="match status" value="1"/>
</dbReference>
<feature type="domain" description="Major facilitator superfamily (MFS) profile" evidence="7">
    <location>
        <begin position="11"/>
        <end position="500"/>
    </location>
</feature>
<dbReference type="InterPro" id="IPR036259">
    <property type="entry name" value="MFS_trans_sf"/>
</dbReference>
<dbReference type="AlphaFoldDB" id="A0A1Y1UR65"/>